<evidence type="ECO:0008006" key="4">
    <source>
        <dbReference type="Google" id="ProtNLM"/>
    </source>
</evidence>
<dbReference type="Gene3D" id="3.40.50.720">
    <property type="entry name" value="NAD(P)-binding Rossmann-like Domain"/>
    <property type="match status" value="1"/>
</dbReference>
<dbReference type="GO" id="GO:0005737">
    <property type="term" value="C:cytoplasm"/>
    <property type="evidence" value="ECO:0007669"/>
    <property type="project" value="TreeGrafter"/>
</dbReference>
<dbReference type="PANTHER" id="PTHR43544">
    <property type="entry name" value="SHORT-CHAIN DEHYDROGENASE/REDUCTASE"/>
    <property type="match status" value="1"/>
</dbReference>
<dbReference type="Pfam" id="PF00106">
    <property type="entry name" value="adh_short"/>
    <property type="match status" value="1"/>
</dbReference>
<dbReference type="AlphaFoldDB" id="A0A553HR67"/>
<evidence type="ECO:0000313" key="3">
    <source>
        <dbReference type="Proteomes" id="UP000319160"/>
    </source>
</evidence>
<dbReference type="PRINTS" id="PR00081">
    <property type="entry name" value="GDHRDH"/>
</dbReference>
<evidence type="ECO:0000313" key="2">
    <source>
        <dbReference type="EMBL" id="TRX90455.1"/>
    </source>
</evidence>
<dbReference type="InterPro" id="IPR036291">
    <property type="entry name" value="NAD(P)-bd_dom_sf"/>
</dbReference>
<name>A0A553HR67_9PEZI</name>
<dbReference type="GO" id="GO:0016491">
    <property type="term" value="F:oxidoreductase activity"/>
    <property type="evidence" value="ECO:0007669"/>
    <property type="project" value="TreeGrafter"/>
</dbReference>
<dbReference type="InterPro" id="IPR002347">
    <property type="entry name" value="SDR_fam"/>
</dbReference>
<dbReference type="SUPFAM" id="SSF51735">
    <property type="entry name" value="NAD(P)-binding Rossmann-fold domains"/>
    <property type="match status" value="1"/>
</dbReference>
<comment type="similarity">
    <text evidence="1">Belongs to the short-chain dehydrogenases/reductases (SDR) family.</text>
</comment>
<dbReference type="EMBL" id="VFLP01000055">
    <property type="protein sequence ID" value="TRX90455.1"/>
    <property type="molecule type" value="Genomic_DNA"/>
</dbReference>
<protein>
    <recommendedName>
        <fullName evidence="4">Ketoreductase (KR) domain-containing protein</fullName>
    </recommendedName>
</protein>
<dbReference type="OrthoDB" id="9876299at2759"/>
<comment type="caution">
    <text evidence="2">The sequence shown here is derived from an EMBL/GenBank/DDBJ whole genome shotgun (WGS) entry which is preliminary data.</text>
</comment>
<keyword evidence="3" id="KW-1185">Reference proteome</keyword>
<evidence type="ECO:0000256" key="1">
    <source>
        <dbReference type="ARBA" id="ARBA00006484"/>
    </source>
</evidence>
<dbReference type="Proteomes" id="UP000319160">
    <property type="component" value="Unassembled WGS sequence"/>
</dbReference>
<gene>
    <name evidence="2" type="ORF">FHL15_008624</name>
</gene>
<proteinExistence type="inferred from homology"/>
<reference evidence="3" key="1">
    <citation type="submission" date="2019-06" db="EMBL/GenBank/DDBJ databases">
        <title>Draft genome sequence of the griseofulvin-producing fungus Xylaria cubensis strain G536.</title>
        <authorList>
            <person name="Mead M.E."/>
            <person name="Raja H.A."/>
            <person name="Steenwyk J.L."/>
            <person name="Knowles S.L."/>
            <person name="Oberlies N.H."/>
            <person name="Rokas A."/>
        </authorList>
    </citation>
    <scope>NUCLEOTIDE SEQUENCE [LARGE SCALE GENOMIC DNA]</scope>
    <source>
        <strain evidence="3">G536</strain>
    </source>
</reference>
<dbReference type="PANTHER" id="PTHR43544:SF26">
    <property type="entry name" value="SHORT CHAIN DEHYDROGENASE_REDUCTASE FAMILY OXIDOREDUCTASE (JCVI)"/>
    <property type="match status" value="1"/>
</dbReference>
<accession>A0A553HR67</accession>
<sequence length="348" mass="37797">MSQTVVLITGTNRGLGRALVERFLKLPNHTVVAANRNPEDAGSKSLADLPKGANSSLILTKYDARAEQSPFDVVKELQEKHGIEHLDIVIPNAAIVTAFPFARDVKRADILEHAEINVLGGISLFQATRDLLQKSTKQPIFAFMASGAGYIQKQPDVPSSAYGATKVMLYWYAVRINAEEEWLNTFAIDPGFVQTDMGNDAARRWGLGEAPLTVDESIDGVFQVLRTATKEKYGGKAVLYTGEVNFGMITVPQRAHSHASGICSQETPRMSYADCLPEGTNLVVFIRYTGFRYCKDVVLSLSSSSASISRDFDLTSTTDIDNQRSVASLQSIIGLAAAVSLNDVSISS</sequence>
<dbReference type="InterPro" id="IPR051468">
    <property type="entry name" value="Fungal_SecMetab_SDRs"/>
</dbReference>
<organism evidence="2 3">
    <name type="scientific">Xylaria flabelliformis</name>
    <dbReference type="NCBI Taxonomy" id="2512241"/>
    <lineage>
        <taxon>Eukaryota</taxon>
        <taxon>Fungi</taxon>
        <taxon>Dikarya</taxon>
        <taxon>Ascomycota</taxon>
        <taxon>Pezizomycotina</taxon>
        <taxon>Sordariomycetes</taxon>
        <taxon>Xylariomycetidae</taxon>
        <taxon>Xylariales</taxon>
        <taxon>Xylariaceae</taxon>
        <taxon>Xylaria</taxon>
    </lineage>
</organism>